<comment type="caution">
    <text evidence="4">The sequence shown here is derived from an EMBL/GenBank/DDBJ whole genome shotgun (WGS) entry which is preliminary data.</text>
</comment>
<dbReference type="EMBL" id="BMOU01000001">
    <property type="protein sequence ID" value="GGN90016.1"/>
    <property type="molecule type" value="Genomic_DNA"/>
</dbReference>
<dbReference type="SUPFAM" id="SSF56300">
    <property type="entry name" value="Metallo-dependent phosphatases"/>
    <property type="match status" value="1"/>
</dbReference>
<gene>
    <name evidence="4" type="ORF">GCM10009030_11490</name>
</gene>
<dbReference type="InterPro" id="IPR006179">
    <property type="entry name" value="5_nucleotidase/apyrase"/>
</dbReference>
<dbReference type="InterPro" id="IPR036907">
    <property type="entry name" value="5'-Nucleotdase_C_sf"/>
</dbReference>
<dbReference type="CDD" id="cd00845">
    <property type="entry name" value="MPP_UshA_N_like"/>
    <property type="match status" value="1"/>
</dbReference>
<protein>
    <submittedName>
        <fullName evidence="4">2',3'-cyclic-nucleotide 2'-phosphodiesterase</fullName>
    </submittedName>
</protein>
<proteinExistence type="predicted"/>
<dbReference type="PANTHER" id="PTHR11575">
    <property type="entry name" value="5'-NUCLEOTIDASE-RELATED"/>
    <property type="match status" value="1"/>
</dbReference>
<dbReference type="Pfam" id="PF00149">
    <property type="entry name" value="Metallophos"/>
    <property type="match status" value="1"/>
</dbReference>
<accession>A0A830GJA4</accession>
<dbReference type="GO" id="GO:0009166">
    <property type="term" value="P:nucleotide catabolic process"/>
    <property type="evidence" value="ECO:0007669"/>
    <property type="project" value="InterPro"/>
</dbReference>
<organism evidence="4 5">
    <name type="scientific">Haloarcula pellucida</name>
    <dbReference type="NCBI Taxonomy" id="1427151"/>
    <lineage>
        <taxon>Archaea</taxon>
        <taxon>Methanobacteriati</taxon>
        <taxon>Methanobacteriota</taxon>
        <taxon>Stenosarchaea group</taxon>
        <taxon>Halobacteria</taxon>
        <taxon>Halobacteriales</taxon>
        <taxon>Haloarculaceae</taxon>
        <taxon>Haloarcula</taxon>
    </lineage>
</organism>
<dbReference type="PRINTS" id="PR01607">
    <property type="entry name" value="APYRASEFAMLY"/>
</dbReference>
<name>A0A830GJA4_9EURY</name>
<feature type="domain" description="Calcineurin-like phosphoesterase" evidence="2">
    <location>
        <begin position="4"/>
        <end position="199"/>
    </location>
</feature>
<dbReference type="PANTHER" id="PTHR11575:SF24">
    <property type="entry name" value="5'-NUCLEOTIDASE"/>
    <property type="match status" value="1"/>
</dbReference>
<dbReference type="Gene3D" id="3.60.21.10">
    <property type="match status" value="1"/>
</dbReference>
<dbReference type="Gene3D" id="3.90.780.10">
    <property type="entry name" value="5'-Nucleotidase, C-terminal domain"/>
    <property type="match status" value="1"/>
</dbReference>
<evidence type="ECO:0000259" key="2">
    <source>
        <dbReference type="Pfam" id="PF00149"/>
    </source>
</evidence>
<dbReference type="GO" id="GO:0016787">
    <property type="term" value="F:hydrolase activity"/>
    <property type="evidence" value="ECO:0007669"/>
    <property type="project" value="InterPro"/>
</dbReference>
<sequence length="452" mass="48364">MGPRLVHYSDVENAYDDPDRIGRLAGTLQSLDGPDALLVGTGDNTAPGVLSLVTNGRQALDLFSAVDPAFETFGNHDFDHGLDATRDVVEASPQTWLTANVRNGDGRFLADETAQWAVREVAGTRIGFVGVTAPETGAASPAAEPLTFTDPFDAVADAEAALRNAGAEYVVVLSHLGRADDDLARRSDVDVILGGHVHQRRIERVDGTLLARPGSNGHTVVTVALDGTEPTAEFKTVDDAAPDERVAGAIEDRLAETGLDEVVATVEEPISRERMDTYGGESRIGNVVADAYRWAMDTDVGLQNGGGVREDETPLSGDVTVADLVSVVPFEEPVVVAEVTGAELRTLCRQASGQVVPYGEPDWWNAHLSGLEVVWDRESRTVERLHVGGEPVDPEATYTVATTDYLLHTPVEFPVLTGTHRVDVGALQYEVLAEYARAEGIDPSVTGRVVRR</sequence>
<reference evidence="4" key="1">
    <citation type="journal article" date="2014" name="Int. J. Syst. Evol. Microbiol.">
        <title>Complete genome sequence of Corynebacterium casei LMG S-19264T (=DSM 44701T), isolated from a smear-ripened cheese.</title>
        <authorList>
            <consortium name="US DOE Joint Genome Institute (JGI-PGF)"/>
            <person name="Walter F."/>
            <person name="Albersmeier A."/>
            <person name="Kalinowski J."/>
            <person name="Ruckert C."/>
        </authorList>
    </citation>
    <scope>NUCLEOTIDE SEQUENCE</scope>
    <source>
        <strain evidence="4">JCM 17820</strain>
    </source>
</reference>
<keyword evidence="1" id="KW-0732">Signal</keyword>
<keyword evidence="5" id="KW-1185">Reference proteome</keyword>
<evidence type="ECO:0000313" key="5">
    <source>
        <dbReference type="Proteomes" id="UP000605784"/>
    </source>
</evidence>
<dbReference type="InterPro" id="IPR029052">
    <property type="entry name" value="Metallo-depent_PP-like"/>
</dbReference>
<dbReference type="AlphaFoldDB" id="A0A830GJA4"/>
<dbReference type="InterPro" id="IPR004843">
    <property type="entry name" value="Calcineurin-like_PHP"/>
</dbReference>
<reference evidence="4" key="2">
    <citation type="submission" date="2020-09" db="EMBL/GenBank/DDBJ databases">
        <authorList>
            <person name="Sun Q."/>
            <person name="Ohkuma M."/>
        </authorList>
    </citation>
    <scope>NUCLEOTIDE SEQUENCE</scope>
    <source>
        <strain evidence="4">JCM 17820</strain>
    </source>
</reference>
<dbReference type="Pfam" id="PF02872">
    <property type="entry name" value="5_nucleotid_C"/>
    <property type="match status" value="1"/>
</dbReference>
<dbReference type="Proteomes" id="UP000605784">
    <property type="component" value="Unassembled WGS sequence"/>
</dbReference>
<dbReference type="SUPFAM" id="SSF55816">
    <property type="entry name" value="5'-nucleotidase (syn. UDP-sugar hydrolase), C-terminal domain"/>
    <property type="match status" value="1"/>
</dbReference>
<feature type="domain" description="5'-Nucleotidase C-terminal" evidence="3">
    <location>
        <begin position="262"/>
        <end position="416"/>
    </location>
</feature>
<evidence type="ECO:0000256" key="1">
    <source>
        <dbReference type="ARBA" id="ARBA00022729"/>
    </source>
</evidence>
<dbReference type="RefSeq" id="WP_188995403.1">
    <property type="nucleotide sequence ID" value="NZ_BMOU01000001.1"/>
</dbReference>
<dbReference type="InterPro" id="IPR008334">
    <property type="entry name" value="5'-Nucleotdase_C"/>
</dbReference>
<evidence type="ECO:0000313" key="4">
    <source>
        <dbReference type="EMBL" id="GGN90016.1"/>
    </source>
</evidence>
<evidence type="ECO:0000259" key="3">
    <source>
        <dbReference type="Pfam" id="PF02872"/>
    </source>
</evidence>